<evidence type="ECO:0000256" key="3">
    <source>
        <dbReference type="ARBA" id="ARBA00023237"/>
    </source>
</evidence>
<feature type="domain" description="Outer membrane protein assembly factor BamE" evidence="5">
    <location>
        <begin position="38"/>
        <end position="111"/>
    </location>
</feature>
<evidence type="ECO:0000313" key="7">
    <source>
        <dbReference type="Proteomes" id="UP000248021"/>
    </source>
</evidence>
<dbReference type="GO" id="GO:0030674">
    <property type="term" value="F:protein-macromolecule adaptor activity"/>
    <property type="evidence" value="ECO:0007669"/>
    <property type="project" value="TreeGrafter"/>
</dbReference>
<comment type="caution">
    <text evidence="6">The sequence shown here is derived from an EMBL/GenBank/DDBJ whole genome shotgun (WGS) entry which is preliminary data.</text>
</comment>
<dbReference type="InterPro" id="IPR007450">
    <property type="entry name" value="BamE_dom"/>
</dbReference>
<dbReference type="PANTHER" id="PTHR37482:SF1">
    <property type="entry name" value="OUTER MEMBRANE PROTEIN ASSEMBLY FACTOR BAME"/>
    <property type="match status" value="1"/>
</dbReference>
<sequence length="158" mass="17290">MKLRETRLLSRRSMTLALGATLLTGLAACSGRETISRGYVLDERALAEIKPGTSVDTVLAKLGTPSTVSTVGNKTFYYISQTLKRTVQFIEPSIVDQRVIAIYFNSAFKVERVANYGIQDGQIFDFISRTTPSSGQEHSFLRQILRGAGGSSFNPFGS</sequence>
<dbReference type="RefSeq" id="WP_410369442.1">
    <property type="nucleotide sequence ID" value="NZ_CAKNFM010000006.1"/>
</dbReference>
<dbReference type="GO" id="GO:0051205">
    <property type="term" value="P:protein insertion into membrane"/>
    <property type="evidence" value="ECO:0007669"/>
    <property type="project" value="TreeGrafter"/>
</dbReference>
<keyword evidence="3" id="KW-0998">Cell outer membrane</keyword>
<organism evidence="6 7">
    <name type="scientific">Chelatococcus asaccharovorans</name>
    <dbReference type="NCBI Taxonomy" id="28210"/>
    <lineage>
        <taxon>Bacteria</taxon>
        <taxon>Pseudomonadati</taxon>
        <taxon>Pseudomonadota</taxon>
        <taxon>Alphaproteobacteria</taxon>
        <taxon>Hyphomicrobiales</taxon>
        <taxon>Chelatococcaceae</taxon>
        <taxon>Chelatococcus</taxon>
    </lineage>
</organism>
<dbReference type="PANTHER" id="PTHR37482">
    <property type="entry name" value="OUTER MEMBRANE PROTEIN ASSEMBLY FACTOR BAME"/>
    <property type="match status" value="1"/>
</dbReference>
<accession>A0A2V3U4Y0</accession>
<keyword evidence="7" id="KW-1185">Reference proteome</keyword>
<dbReference type="AlphaFoldDB" id="A0A2V3U4Y0"/>
<dbReference type="InterPro" id="IPR026592">
    <property type="entry name" value="BamE"/>
</dbReference>
<name>A0A2V3U4Y0_9HYPH</name>
<evidence type="ECO:0000256" key="2">
    <source>
        <dbReference type="ARBA" id="ARBA00023136"/>
    </source>
</evidence>
<protein>
    <submittedName>
        <fullName evidence="6">Beta-barrel assembly machine subunit BamE</fullName>
    </submittedName>
</protein>
<keyword evidence="1 4" id="KW-0732">Signal</keyword>
<evidence type="ECO:0000259" key="5">
    <source>
        <dbReference type="Pfam" id="PF04355"/>
    </source>
</evidence>
<dbReference type="GO" id="GO:0043165">
    <property type="term" value="P:Gram-negative-bacterium-type cell outer membrane assembly"/>
    <property type="evidence" value="ECO:0007669"/>
    <property type="project" value="TreeGrafter"/>
</dbReference>
<dbReference type="EMBL" id="QJJK01000006">
    <property type="protein sequence ID" value="PXW57979.1"/>
    <property type="molecule type" value="Genomic_DNA"/>
</dbReference>
<dbReference type="InterPro" id="IPR037873">
    <property type="entry name" value="BamE-like"/>
</dbReference>
<dbReference type="Gene3D" id="3.30.1450.10">
    <property type="match status" value="1"/>
</dbReference>
<evidence type="ECO:0000256" key="4">
    <source>
        <dbReference type="SAM" id="SignalP"/>
    </source>
</evidence>
<dbReference type="Pfam" id="PF04355">
    <property type="entry name" value="BamE"/>
    <property type="match status" value="1"/>
</dbReference>
<dbReference type="GO" id="GO:1990063">
    <property type="term" value="C:Bam protein complex"/>
    <property type="evidence" value="ECO:0007669"/>
    <property type="project" value="TreeGrafter"/>
</dbReference>
<gene>
    <name evidence="6" type="ORF">C7450_106152</name>
</gene>
<evidence type="ECO:0000313" key="6">
    <source>
        <dbReference type="EMBL" id="PXW57979.1"/>
    </source>
</evidence>
<proteinExistence type="predicted"/>
<keyword evidence="2" id="KW-0472">Membrane</keyword>
<evidence type="ECO:0000256" key="1">
    <source>
        <dbReference type="ARBA" id="ARBA00022729"/>
    </source>
</evidence>
<feature type="signal peptide" evidence="4">
    <location>
        <begin position="1"/>
        <end position="27"/>
    </location>
</feature>
<dbReference type="PROSITE" id="PS51257">
    <property type="entry name" value="PROKAR_LIPOPROTEIN"/>
    <property type="match status" value="1"/>
</dbReference>
<feature type="chain" id="PRO_5041067761" evidence="4">
    <location>
        <begin position="28"/>
        <end position="158"/>
    </location>
</feature>
<dbReference type="Proteomes" id="UP000248021">
    <property type="component" value="Unassembled WGS sequence"/>
</dbReference>
<reference evidence="6 7" key="1">
    <citation type="submission" date="2018-05" db="EMBL/GenBank/DDBJ databases">
        <title>Genomic Encyclopedia of Type Strains, Phase IV (KMG-IV): sequencing the most valuable type-strain genomes for metagenomic binning, comparative biology and taxonomic classification.</title>
        <authorList>
            <person name="Goeker M."/>
        </authorList>
    </citation>
    <scope>NUCLEOTIDE SEQUENCE [LARGE SCALE GENOMIC DNA]</scope>
    <source>
        <strain evidence="6 7">DSM 6462</strain>
    </source>
</reference>